<dbReference type="Pfam" id="PF00041">
    <property type="entry name" value="fn3"/>
    <property type="match status" value="5"/>
</dbReference>
<feature type="domain" description="Ig-like" evidence="12">
    <location>
        <begin position="185"/>
        <end position="281"/>
    </location>
</feature>
<dbReference type="SMART" id="SM00408">
    <property type="entry name" value="IGc2"/>
    <property type="match status" value="3"/>
</dbReference>
<dbReference type="InterPro" id="IPR050964">
    <property type="entry name" value="Striated_Muscle_Regulatory"/>
</dbReference>
<feature type="compositionally biased region" description="Polar residues" evidence="10">
    <location>
        <begin position="481"/>
        <end position="491"/>
    </location>
</feature>
<feature type="region of interest" description="Disordered" evidence="10">
    <location>
        <begin position="375"/>
        <end position="394"/>
    </location>
</feature>
<feature type="domain" description="Ig-like" evidence="12">
    <location>
        <begin position="695"/>
        <end position="799"/>
    </location>
</feature>
<dbReference type="InterPro" id="IPR013783">
    <property type="entry name" value="Ig-like_fold"/>
</dbReference>
<dbReference type="GeneID" id="108664992"/>
<evidence type="ECO:0000256" key="9">
    <source>
        <dbReference type="ARBA" id="ARBA00023319"/>
    </source>
</evidence>
<dbReference type="SMART" id="SM00060">
    <property type="entry name" value="FN3"/>
    <property type="match status" value="6"/>
</dbReference>
<keyword evidence="6 11" id="KW-1133">Transmembrane helix</keyword>
<dbReference type="OMA" id="WIMDVSI"/>
<dbReference type="InterPro" id="IPR036116">
    <property type="entry name" value="FN3_sf"/>
</dbReference>
<evidence type="ECO:0000256" key="10">
    <source>
        <dbReference type="SAM" id="MobiDB-lite"/>
    </source>
</evidence>
<feature type="domain" description="Ig-like" evidence="12">
    <location>
        <begin position="5"/>
        <end position="178"/>
    </location>
</feature>
<dbReference type="InterPro" id="IPR003599">
    <property type="entry name" value="Ig_sub"/>
</dbReference>
<dbReference type="OrthoDB" id="6369888at2759"/>
<keyword evidence="4" id="KW-0677">Repeat</keyword>
<proteinExistence type="predicted"/>
<keyword evidence="5" id="KW-0130">Cell adhesion</keyword>
<dbReference type="SMART" id="SM00409">
    <property type="entry name" value="IG"/>
    <property type="match status" value="3"/>
</dbReference>
<dbReference type="CDD" id="cd00063">
    <property type="entry name" value="FN3"/>
    <property type="match status" value="5"/>
</dbReference>
<feature type="domain" description="Fibronectin type-III" evidence="13">
    <location>
        <begin position="494"/>
        <end position="606"/>
    </location>
</feature>
<dbReference type="InterPro" id="IPR003961">
    <property type="entry name" value="FN3_dom"/>
</dbReference>
<dbReference type="FunFam" id="2.60.40.10:FF:000107">
    <property type="entry name" value="Myosin, light chain kinase a"/>
    <property type="match status" value="1"/>
</dbReference>
<organism evidence="14 15">
    <name type="scientific">Hyalella azteca</name>
    <name type="common">Amphipod</name>
    <dbReference type="NCBI Taxonomy" id="294128"/>
    <lineage>
        <taxon>Eukaryota</taxon>
        <taxon>Metazoa</taxon>
        <taxon>Ecdysozoa</taxon>
        <taxon>Arthropoda</taxon>
        <taxon>Crustacea</taxon>
        <taxon>Multicrustacea</taxon>
        <taxon>Malacostraca</taxon>
        <taxon>Eumalacostraca</taxon>
        <taxon>Peracarida</taxon>
        <taxon>Amphipoda</taxon>
        <taxon>Senticaudata</taxon>
        <taxon>Talitrida</taxon>
        <taxon>Talitroidea</taxon>
        <taxon>Hyalellidae</taxon>
        <taxon>Hyalella</taxon>
    </lineage>
</organism>
<feature type="domain" description="Fibronectin type-III" evidence="13">
    <location>
        <begin position="386"/>
        <end position="489"/>
    </location>
</feature>
<evidence type="ECO:0000256" key="3">
    <source>
        <dbReference type="ARBA" id="ARBA00022729"/>
    </source>
</evidence>
<dbReference type="InterPro" id="IPR013098">
    <property type="entry name" value="Ig_I-set"/>
</dbReference>
<dbReference type="Gene3D" id="2.60.40.10">
    <property type="entry name" value="Immunoglobulins"/>
    <property type="match status" value="9"/>
</dbReference>
<evidence type="ECO:0000256" key="8">
    <source>
        <dbReference type="ARBA" id="ARBA00023157"/>
    </source>
</evidence>
<dbReference type="InterPro" id="IPR056754">
    <property type="entry name" value="DSCAM/DSCAML_C"/>
</dbReference>
<evidence type="ECO:0000313" key="14">
    <source>
        <dbReference type="Proteomes" id="UP000694843"/>
    </source>
</evidence>
<keyword evidence="3" id="KW-0732">Signal</keyword>
<dbReference type="GO" id="GO:0009653">
    <property type="term" value="P:anatomical structure morphogenesis"/>
    <property type="evidence" value="ECO:0007669"/>
    <property type="project" value="UniProtKB-ARBA"/>
</dbReference>
<dbReference type="InterPro" id="IPR007110">
    <property type="entry name" value="Ig-like_dom"/>
</dbReference>
<feature type="domain" description="Fibronectin type-III" evidence="13">
    <location>
        <begin position="283"/>
        <end position="381"/>
    </location>
</feature>
<dbReference type="FunFam" id="2.60.40.10:FF:000028">
    <property type="entry name" value="Neuronal cell adhesion molecule"/>
    <property type="match status" value="2"/>
</dbReference>
<reference evidence="15" key="1">
    <citation type="submission" date="2025-08" db="UniProtKB">
        <authorList>
            <consortium name="RefSeq"/>
        </authorList>
    </citation>
    <scope>IDENTIFICATION</scope>
    <source>
        <tissue evidence="15">Whole organism</tissue>
    </source>
</reference>
<dbReference type="GO" id="GO:0030154">
    <property type="term" value="P:cell differentiation"/>
    <property type="evidence" value="ECO:0007669"/>
    <property type="project" value="UniProtKB-ARBA"/>
</dbReference>
<evidence type="ECO:0000256" key="5">
    <source>
        <dbReference type="ARBA" id="ARBA00022889"/>
    </source>
</evidence>
<accession>A0A979FTX3</accession>
<evidence type="ECO:0000259" key="12">
    <source>
        <dbReference type="PROSITE" id="PS50835"/>
    </source>
</evidence>
<keyword evidence="2 11" id="KW-0812">Transmembrane</keyword>
<comment type="subcellular location">
    <subcellularLocation>
        <location evidence="1">Membrane</location>
        <topology evidence="1">Single-pass membrane protein</topology>
    </subcellularLocation>
</comment>
<dbReference type="Pfam" id="PF07679">
    <property type="entry name" value="I-set"/>
    <property type="match status" value="2"/>
</dbReference>
<evidence type="ECO:0000313" key="15">
    <source>
        <dbReference type="RefSeq" id="XP_047739504.1"/>
    </source>
</evidence>
<feature type="region of interest" description="Disordered" evidence="10">
    <location>
        <begin position="474"/>
        <end position="500"/>
    </location>
</feature>
<sequence length="1219" mass="132844">MHVPPQWQDEPHDVSATHDSAVRVPCSAQGSPPPVMAWRKETAKGKWAPVHAINSSARSFSDPETIWAPRFQNENWQTSKFHDNFSRRRYFLTQSTANSFSTLHHINKKMDTSKKSFSKRDFLPREMENSADTRSLSAIMGTDAENSLFFSAIKKTHEGRYLCQATNGVGAGLSKIISVLVQEPPRLSSESPTVEVRVGAAATLKCKAFGDPPLSLRWSRDQRELASLSRFIVEHTTDVKDGGSAARLTIEKVGLQDSGSYRCEASNPHGSRTAVFKLLVEDVPGEVQALRVEESGSRHLMLRWRPPTETAGNITSYIVRHSLQQEVSSTTPTEVHVQGTTTHTTLEGLLPASWYTVAVAAANRVGRGNFSGAVTHRTEEEKPSGAPRDVQVTAASSTSLAVRWESPSPESRHGRLLGFYLGIARVRDSSQDDALSYNFTTVGSGGDTSHHSAVSGLVPYTSYSVVVRAFNAQGAGPPSEPVTTRTLQDRPSSPPSGVRCAGVSPTALEISWQPLPQDDANGIVVGYRVTYVPAVQSESSHIKDGSSRVSLGASRTNISGVVETQNVTASIDGLASWSAYSVQVSAATQAGYGSPSPPILCTTKEGIPDAPHRIRAVAYDRNSVVVSWTTPRHPRGRIVSYVVNWQVDGVPHDTGSHRTGDGETRYYKIRELPTHTLVKLWVQAESAAGLSPDSPIASLTLTEEVGAGIWSVGGSVSAAWRTDVLLECRTAGQPQPNVSWTHDHQLLHSKGGHGQARVRWQVTENNALRLLNVDRSSGGQYRCTAANQFNTDNIHYNLTVLVPPSPPSLHVTKTTSSSVRLQWHVTDDGGSPVTAATLYYRTELGDTKETSVKDSHATLAGLECGSRYKLFMICHNSVGSSDSSPVIDVTTKGSPPEAPPQFQFITQNGTQVTLYLGLWQSGGCPITHFTVERKLGDDHWRMVNAEVAPTRTLTVGGLEPLHTVRLLRVTAHNSAGATAAVYSLQADLALGVDSPWSRATAGQGPHTAAVWQDMRVVAPALSCLLLLLGAAVKLLLCIRNRRSRLATAKPSSNGLNSYISSDVIQNDVKTDDDNFKKKVANTSRHHVRGVESRSSAEAEYHAYADVLYKHSASSTYDPEAEHRFQHQEHPEAALKAGCGDQQFYSVVYRQPLRRAYPDQAASAVPNDGSVVIQTYRREKPGRKNSTMVAEVQDVKKSRFLETSTSFEDREIYDRDSRMK</sequence>
<dbReference type="PROSITE" id="PS50853">
    <property type="entry name" value="FN3"/>
    <property type="match status" value="5"/>
</dbReference>
<dbReference type="PANTHER" id="PTHR13817:SF166">
    <property type="entry name" value="NEURONAL IGCAM-RELATED"/>
    <property type="match status" value="1"/>
</dbReference>
<dbReference type="RefSeq" id="XP_047739504.1">
    <property type="nucleotide sequence ID" value="XM_047883548.1"/>
</dbReference>
<dbReference type="Pfam" id="PF25059">
    <property type="entry name" value="FN3_DSCAM-DSCAML_C"/>
    <property type="match status" value="1"/>
</dbReference>
<dbReference type="KEGG" id="hazt:108664992"/>
<dbReference type="AlphaFoldDB" id="A0A979FTX3"/>
<dbReference type="Proteomes" id="UP000694843">
    <property type="component" value="Unplaced"/>
</dbReference>
<dbReference type="InterPro" id="IPR003598">
    <property type="entry name" value="Ig_sub2"/>
</dbReference>
<dbReference type="PANTHER" id="PTHR13817">
    <property type="entry name" value="TITIN"/>
    <property type="match status" value="1"/>
</dbReference>
<dbReference type="CDD" id="cd00096">
    <property type="entry name" value="Ig"/>
    <property type="match status" value="1"/>
</dbReference>
<feature type="transmembrane region" description="Helical" evidence="11">
    <location>
        <begin position="1016"/>
        <end position="1036"/>
    </location>
</feature>
<evidence type="ECO:0000256" key="7">
    <source>
        <dbReference type="ARBA" id="ARBA00023136"/>
    </source>
</evidence>
<evidence type="ECO:0000259" key="13">
    <source>
        <dbReference type="PROSITE" id="PS50853"/>
    </source>
</evidence>
<name>A0A979FTX3_HYAAZ</name>
<dbReference type="PROSITE" id="PS50835">
    <property type="entry name" value="IG_LIKE"/>
    <property type="match status" value="3"/>
</dbReference>
<evidence type="ECO:0000256" key="4">
    <source>
        <dbReference type="ARBA" id="ARBA00022737"/>
    </source>
</evidence>
<evidence type="ECO:0000256" key="1">
    <source>
        <dbReference type="ARBA" id="ARBA00004167"/>
    </source>
</evidence>
<dbReference type="InterPro" id="IPR036179">
    <property type="entry name" value="Ig-like_dom_sf"/>
</dbReference>
<dbReference type="GO" id="GO:0007155">
    <property type="term" value="P:cell adhesion"/>
    <property type="evidence" value="ECO:0007669"/>
    <property type="project" value="UniProtKB-KW"/>
</dbReference>
<evidence type="ECO:0000256" key="11">
    <source>
        <dbReference type="SAM" id="Phobius"/>
    </source>
</evidence>
<keyword evidence="8" id="KW-1015">Disulfide bond</keyword>
<evidence type="ECO:0000256" key="6">
    <source>
        <dbReference type="ARBA" id="ARBA00022989"/>
    </source>
</evidence>
<feature type="domain" description="Fibronectin type-III" evidence="13">
    <location>
        <begin position="610"/>
        <end position="705"/>
    </location>
</feature>
<gene>
    <name evidence="15" type="primary">LOC108664992</name>
</gene>
<keyword evidence="7 11" id="KW-0472">Membrane</keyword>
<keyword evidence="14" id="KW-1185">Reference proteome</keyword>
<feature type="domain" description="Fibronectin type-III" evidence="13">
    <location>
        <begin position="803"/>
        <end position="894"/>
    </location>
</feature>
<dbReference type="GO" id="GO:0016020">
    <property type="term" value="C:membrane"/>
    <property type="evidence" value="ECO:0007669"/>
    <property type="project" value="UniProtKB-SubCell"/>
</dbReference>
<keyword evidence="9" id="KW-0393">Immunoglobulin domain</keyword>
<dbReference type="SUPFAM" id="SSF49265">
    <property type="entry name" value="Fibronectin type III"/>
    <property type="match status" value="3"/>
</dbReference>
<dbReference type="SUPFAM" id="SSF48726">
    <property type="entry name" value="Immunoglobulin"/>
    <property type="match status" value="3"/>
</dbReference>
<protein>
    <submittedName>
        <fullName evidence="15">Down syndrome cell adhesion molecule-like protein Dscam2</fullName>
    </submittedName>
</protein>
<evidence type="ECO:0000256" key="2">
    <source>
        <dbReference type="ARBA" id="ARBA00022692"/>
    </source>
</evidence>